<feature type="transmembrane region" description="Helical" evidence="1">
    <location>
        <begin position="111"/>
        <end position="133"/>
    </location>
</feature>
<keyword evidence="3" id="KW-1185">Reference proteome</keyword>
<feature type="transmembrane region" description="Helical" evidence="1">
    <location>
        <begin position="287"/>
        <end position="309"/>
    </location>
</feature>
<keyword evidence="1" id="KW-0812">Transmembrane</keyword>
<evidence type="ECO:0000256" key="1">
    <source>
        <dbReference type="SAM" id="Phobius"/>
    </source>
</evidence>
<dbReference type="GO" id="GO:0140359">
    <property type="term" value="F:ABC-type transporter activity"/>
    <property type="evidence" value="ECO:0007669"/>
    <property type="project" value="InterPro"/>
</dbReference>
<feature type="transmembrane region" description="Helical" evidence="1">
    <location>
        <begin position="237"/>
        <end position="256"/>
    </location>
</feature>
<organism evidence="2 3">
    <name type="scientific">Bacillus salacetis</name>
    <dbReference type="NCBI Taxonomy" id="2315464"/>
    <lineage>
        <taxon>Bacteria</taxon>
        <taxon>Bacillati</taxon>
        <taxon>Bacillota</taxon>
        <taxon>Bacilli</taxon>
        <taxon>Bacillales</taxon>
        <taxon>Bacillaceae</taxon>
        <taxon>Bacillus</taxon>
    </lineage>
</organism>
<gene>
    <name evidence="2" type="ORF">D3H55_03475</name>
</gene>
<accession>A0A3A1R4G7</accession>
<keyword evidence="1" id="KW-0472">Membrane</keyword>
<reference evidence="2 3" key="1">
    <citation type="submission" date="2018-09" db="EMBL/GenBank/DDBJ databases">
        <title>Bacillus saliacetes sp. nov., isolated from Thai shrimp paste (Ka-pi).</title>
        <authorList>
            <person name="Daroonpunt R."/>
            <person name="Tanasupawat S."/>
            <person name="Yiamsombut S."/>
        </authorList>
    </citation>
    <scope>NUCLEOTIDE SEQUENCE [LARGE SCALE GENOMIC DNA]</scope>
    <source>
        <strain evidence="2 3">SKP7-4</strain>
    </source>
</reference>
<comment type="caution">
    <text evidence="2">The sequence shown here is derived from an EMBL/GenBank/DDBJ whole genome shotgun (WGS) entry which is preliminary data.</text>
</comment>
<keyword evidence="1" id="KW-1133">Transmembrane helix</keyword>
<dbReference type="GO" id="GO:0005886">
    <property type="term" value="C:plasma membrane"/>
    <property type="evidence" value="ECO:0007669"/>
    <property type="project" value="UniProtKB-SubCell"/>
</dbReference>
<proteinExistence type="predicted"/>
<dbReference type="AlphaFoldDB" id="A0A3A1R4G7"/>
<dbReference type="OrthoDB" id="8613028at2"/>
<dbReference type="Proteomes" id="UP000265801">
    <property type="component" value="Unassembled WGS sequence"/>
</dbReference>
<protein>
    <submittedName>
        <fullName evidence="2">ABC transporter permease</fullName>
    </submittedName>
</protein>
<evidence type="ECO:0000313" key="2">
    <source>
        <dbReference type="EMBL" id="RIW37645.1"/>
    </source>
</evidence>
<feature type="transmembrane region" description="Helical" evidence="1">
    <location>
        <begin position="209"/>
        <end position="230"/>
    </location>
</feature>
<dbReference type="PANTHER" id="PTHR37305">
    <property type="entry name" value="INTEGRAL MEMBRANE PROTEIN-RELATED"/>
    <property type="match status" value="1"/>
</dbReference>
<sequence length="316" mass="35405">MFNLIKNEWIKIFSRPGTYVMIGLLVLLVVGAGSVMKFMGPPDTAEGDWKQQTQMQVESDKQYLKENEGMQSFQKQSIEEQIAINEYRLDNDIEPASGENMWSFVNFNANFIDIIGLFAIIIAAGIVAGEFTWGTIKLLLIRPISRTKILLSKYITVLLFGVTLLLTLFVLSTILGAIFFGGGDSQPHLVYIDGSVEEQSMLLYSIKNYLLSTISITMMATMAFMISAVFRNSSLAIGISLFLLFMGSTATGFIALKYDWAKYSLFANTDLRMYTGAMPKLVEDMTLGFSITVLIVYFLIFHLLAFFVFNKRDVAA</sequence>
<name>A0A3A1R4G7_9BACI</name>
<dbReference type="RefSeq" id="WP_119545526.1">
    <property type="nucleotide sequence ID" value="NZ_QXIR01000003.1"/>
</dbReference>
<dbReference type="EMBL" id="QXIR01000003">
    <property type="protein sequence ID" value="RIW37645.1"/>
    <property type="molecule type" value="Genomic_DNA"/>
</dbReference>
<feature type="transmembrane region" description="Helical" evidence="1">
    <location>
        <begin position="20"/>
        <end position="39"/>
    </location>
</feature>
<evidence type="ECO:0000313" key="3">
    <source>
        <dbReference type="Proteomes" id="UP000265801"/>
    </source>
</evidence>
<dbReference type="Pfam" id="PF12679">
    <property type="entry name" value="ABC2_membrane_2"/>
    <property type="match status" value="1"/>
</dbReference>
<dbReference type="PANTHER" id="PTHR37305:SF1">
    <property type="entry name" value="MEMBRANE PROTEIN"/>
    <property type="match status" value="1"/>
</dbReference>
<feature type="transmembrane region" description="Helical" evidence="1">
    <location>
        <begin position="154"/>
        <end position="180"/>
    </location>
</feature>